<sequence>MLESLAAGYNFLGAGEPALALRCFDRVAPESAGPELHAARAEAWEALAHSGQEELPAWNRAIDAWTEAVAGAPDCVAYRLGLGEAQLAVGSLDAACATFAEIVRLRPDSVRAQLGQGRVMAQMGDLPSAIIHYREAIHIDGSSRDALFELGLLMIDNQQERDGIAILERCARLYPEDGAVLYHLGRAWHGLLEDERARGFLARCLQVDPDDPLQARLLLDRIDEEEQARRAGEVSLPPEYVRALFDQYADHFDDELRSRLGYHAPDVLRRLSEPLIGGLNGELDVLDLGCGTGLSGEPFRPCARYLCGVDLSPAMIQQAEGRGIYDRLQIGDIRAALAEGIERWDLIVACDALVYLADLREVLIDGFRVLRPGGWFVATVEAPESEEEIHFKRTRRFGHSEAYLRQIAGAAGFDVRTLQPSQVRQERGRPVPGFAFVFVRPDVARKEA</sequence>
<evidence type="ECO:0000313" key="3">
    <source>
        <dbReference type="Proteomes" id="UP000697710"/>
    </source>
</evidence>
<keyword evidence="2" id="KW-0808">Transferase</keyword>
<proteinExistence type="predicted"/>
<gene>
    <name evidence="2" type="ORF">KC729_00730</name>
</gene>
<keyword evidence="2" id="KW-0489">Methyltransferase</keyword>
<dbReference type="InterPro" id="IPR013217">
    <property type="entry name" value="Methyltransf_12"/>
</dbReference>
<feature type="domain" description="Methyltransferase type 12" evidence="1">
    <location>
        <begin position="286"/>
        <end position="376"/>
    </location>
</feature>
<dbReference type="CDD" id="cd02440">
    <property type="entry name" value="AdoMet_MTases"/>
    <property type="match status" value="1"/>
</dbReference>
<dbReference type="Proteomes" id="UP000697710">
    <property type="component" value="Unassembled WGS sequence"/>
</dbReference>
<dbReference type="Gene3D" id="1.25.40.10">
    <property type="entry name" value="Tetratricopeptide repeat domain"/>
    <property type="match status" value="1"/>
</dbReference>
<dbReference type="Pfam" id="PF08242">
    <property type="entry name" value="Methyltransf_12"/>
    <property type="match status" value="1"/>
</dbReference>
<dbReference type="EMBL" id="JAGQHR010000008">
    <property type="protein sequence ID" value="MCA9726176.1"/>
    <property type="molecule type" value="Genomic_DNA"/>
</dbReference>
<dbReference type="GO" id="GO:0032259">
    <property type="term" value="P:methylation"/>
    <property type="evidence" value="ECO:0007669"/>
    <property type="project" value="UniProtKB-KW"/>
</dbReference>
<evidence type="ECO:0000259" key="1">
    <source>
        <dbReference type="Pfam" id="PF08242"/>
    </source>
</evidence>
<dbReference type="Gene3D" id="3.40.50.150">
    <property type="entry name" value="Vaccinia Virus protein VP39"/>
    <property type="match status" value="1"/>
</dbReference>
<reference evidence="2" key="1">
    <citation type="submission" date="2020-04" db="EMBL/GenBank/DDBJ databases">
        <authorList>
            <person name="Zhang T."/>
        </authorList>
    </citation>
    <scope>NUCLEOTIDE SEQUENCE</scope>
    <source>
        <strain evidence="2">HKST-UBA01</strain>
    </source>
</reference>
<dbReference type="Pfam" id="PF13432">
    <property type="entry name" value="TPR_16"/>
    <property type="match status" value="1"/>
</dbReference>
<dbReference type="SUPFAM" id="SSF48452">
    <property type="entry name" value="TPR-like"/>
    <property type="match status" value="1"/>
</dbReference>
<dbReference type="GO" id="GO:0010420">
    <property type="term" value="F:polyprenyldihydroxybenzoate methyltransferase activity"/>
    <property type="evidence" value="ECO:0007669"/>
    <property type="project" value="TreeGrafter"/>
</dbReference>
<dbReference type="InterPro" id="IPR019734">
    <property type="entry name" value="TPR_rpt"/>
</dbReference>
<comment type="caution">
    <text evidence="2">The sequence shown here is derived from an EMBL/GenBank/DDBJ whole genome shotgun (WGS) entry which is preliminary data.</text>
</comment>
<dbReference type="PANTHER" id="PTHR43464">
    <property type="entry name" value="METHYLTRANSFERASE"/>
    <property type="match status" value="1"/>
</dbReference>
<dbReference type="Pfam" id="PF13174">
    <property type="entry name" value="TPR_6"/>
    <property type="match status" value="1"/>
</dbReference>
<reference evidence="2" key="2">
    <citation type="journal article" date="2021" name="Microbiome">
        <title>Successional dynamics and alternative stable states in a saline activated sludge microbial community over 9 years.</title>
        <authorList>
            <person name="Wang Y."/>
            <person name="Ye J."/>
            <person name="Ju F."/>
            <person name="Liu L."/>
            <person name="Boyd J.A."/>
            <person name="Deng Y."/>
            <person name="Parks D.H."/>
            <person name="Jiang X."/>
            <person name="Yin X."/>
            <person name="Woodcroft B.J."/>
            <person name="Tyson G.W."/>
            <person name="Hugenholtz P."/>
            <person name="Polz M.F."/>
            <person name="Zhang T."/>
        </authorList>
    </citation>
    <scope>NUCLEOTIDE SEQUENCE</scope>
    <source>
        <strain evidence="2">HKST-UBA01</strain>
    </source>
</reference>
<dbReference type="PANTHER" id="PTHR43464:SF89">
    <property type="entry name" value="METHYLTRANSFERASE"/>
    <property type="match status" value="1"/>
</dbReference>
<dbReference type="InterPro" id="IPR029063">
    <property type="entry name" value="SAM-dependent_MTases_sf"/>
</dbReference>
<dbReference type="SUPFAM" id="SSF53335">
    <property type="entry name" value="S-adenosyl-L-methionine-dependent methyltransferases"/>
    <property type="match status" value="1"/>
</dbReference>
<dbReference type="InterPro" id="IPR011990">
    <property type="entry name" value="TPR-like_helical_dom_sf"/>
</dbReference>
<name>A0A956RM89_UNCEI</name>
<evidence type="ECO:0000313" key="2">
    <source>
        <dbReference type="EMBL" id="MCA9726176.1"/>
    </source>
</evidence>
<dbReference type="AlphaFoldDB" id="A0A956RM89"/>
<accession>A0A956RM89</accession>
<dbReference type="SMART" id="SM00028">
    <property type="entry name" value="TPR"/>
    <property type="match status" value="4"/>
</dbReference>
<protein>
    <submittedName>
        <fullName evidence="2">Methyltransferase domain-containing protein</fullName>
    </submittedName>
</protein>
<organism evidence="2 3">
    <name type="scientific">Eiseniibacteriota bacterium</name>
    <dbReference type="NCBI Taxonomy" id="2212470"/>
    <lineage>
        <taxon>Bacteria</taxon>
        <taxon>Candidatus Eiseniibacteriota</taxon>
    </lineage>
</organism>